<dbReference type="CDD" id="cd06550">
    <property type="entry name" value="TM_ABC_iron-siderophores_like"/>
    <property type="match status" value="1"/>
</dbReference>
<keyword evidence="5 8" id="KW-0812">Transmembrane</keyword>
<evidence type="ECO:0000256" key="4">
    <source>
        <dbReference type="ARBA" id="ARBA00022475"/>
    </source>
</evidence>
<dbReference type="Pfam" id="PF01032">
    <property type="entry name" value="FecCD"/>
    <property type="match status" value="1"/>
</dbReference>
<evidence type="ECO:0000256" key="7">
    <source>
        <dbReference type="ARBA" id="ARBA00023136"/>
    </source>
</evidence>
<evidence type="ECO:0000256" key="1">
    <source>
        <dbReference type="ARBA" id="ARBA00004651"/>
    </source>
</evidence>
<dbReference type="SUPFAM" id="SSF81345">
    <property type="entry name" value="ABC transporter involved in vitamin B12 uptake, BtuC"/>
    <property type="match status" value="1"/>
</dbReference>
<evidence type="ECO:0000256" key="5">
    <source>
        <dbReference type="ARBA" id="ARBA00022692"/>
    </source>
</evidence>
<comment type="subcellular location">
    <subcellularLocation>
        <location evidence="1">Cell membrane</location>
        <topology evidence="1">Multi-pass membrane protein</topology>
    </subcellularLocation>
</comment>
<feature type="transmembrane region" description="Helical" evidence="8">
    <location>
        <begin position="322"/>
        <end position="341"/>
    </location>
</feature>
<proteinExistence type="inferred from homology"/>
<keyword evidence="10" id="KW-1185">Reference proteome</keyword>
<dbReference type="PANTHER" id="PTHR30472:SF24">
    <property type="entry name" value="FERRIC ENTEROBACTIN TRANSPORT SYSTEM PERMEASE PROTEIN FEPG"/>
    <property type="match status" value="1"/>
</dbReference>
<gene>
    <name evidence="9" type="ORF">KV203_15810</name>
</gene>
<reference evidence="9" key="1">
    <citation type="submission" date="2021-07" db="EMBL/GenBank/DDBJ databases">
        <title>Candidatus Kaistella beijingensis sp. nov. isolated from a municipal wastewater treatment plant is involved in sludge foaming.</title>
        <authorList>
            <person name="Song Y."/>
            <person name="Liu S.-J."/>
        </authorList>
    </citation>
    <scope>NUCLEOTIDE SEQUENCE</scope>
    <source>
        <strain evidence="9">DSM 43998</strain>
    </source>
</reference>
<dbReference type="Gene3D" id="1.10.3470.10">
    <property type="entry name" value="ABC transporter involved in vitamin B12 uptake, BtuC"/>
    <property type="match status" value="1"/>
</dbReference>
<organism evidence="9 10">
    <name type="scientific">Skermania pinensis</name>
    <dbReference type="NCBI Taxonomy" id="39122"/>
    <lineage>
        <taxon>Bacteria</taxon>
        <taxon>Bacillati</taxon>
        <taxon>Actinomycetota</taxon>
        <taxon>Actinomycetes</taxon>
        <taxon>Mycobacteriales</taxon>
        <taxon>Gordoniaceae</taxon>
        <taxon>Skermania</taxon>
    </lineage>
</organism>
<dbReference type="RefSeq" id="WP_066472360.1">
    <property type="nucleotide sequence ID" value="NZ_CBCRUZ010000016.1"/>
</dbReference>
<keyword evidence="3" id="KW-0813">Transport</keyword>
<dbReference type="Proteomes" id="UP000887023">
    <property type="component" value="Chromosome"/>
</dbReference>
<name>A0ABX8S824_9ACTN</name>
<evidence type="ECO:0000256" key="8">
    <source>
        <dbReference type="SAM" id="Phobius"/>
    </source>
</evidence>
<evidence type="ECO:0000313" key="9">
    <source>
        <dbReference type="EMBL" id="QXQ13317.1"/>
    </source>
</evidence>
<feature type="transmembrane region" description="Helical" evidence="8">
    <location>
        <begin position="138"/>
        <end position="159"/>
    </location>
</feature>
<keyword evidence="6 8" id="KW-1133">Transmembrane helix</keyword>
<dbReference type="PANTHER" id="PTHR30472">
    <property type="entry name" value="FERRIC ENTEROBACTIN TRANSPORT SYSTEM PERMEASE PROTEIN"/>
    <property type="match status" value="1"/>
</dbReference>
<evidence type="ECO:0000313" key="10">
    <source>
        <dbReference type="Proteomes" id="UP000887023"/>
    </source>
</evidence>
<comment type="similarity">
    <text evidence="2">Belongs to the binding-protein-dependent transport system permease family. FecCD subfamily.</text>
</comment>
<evidence type="ECO:0000256" key="6">
    <source>
        <dbReference type="ARBA" id="ARBA00022989"/>
    </source>
</evidence>
<feature type="transmembrane region" description="Helical" evidence="8">
    <location>
        <begin position="78"/>
        <end position="96"/>
    </location>
</feature>
<keyword evidence="4" id="KW-1003">Cell membrane</keyword>
<evidence type="ECO:0000256" key="2">
    <source>
        <dbReference type="ARBA" id="ARBA00007935"/>
    </source>
</evidence>
<feature type="transmembrane region" description="Helical" evidence="8">
    <location>
        <begin position="165"/>
        <end position="185"/>
    </location>
</feature>
<accession>A0ABX8S824</accession>
<sequence>MSGGTAVLAVRVGPVSAALRPAVLARHVLLAVAGFGLFCLAVGRGDYPVSPAQVLEVLAGGGTGAERFVVVELRLPRAVLGILVGAALGIAGALTQSTLRNPLAGPDILGVTAGASLGAVALLAFGGAGAGASLGTPAAALAGGLITAVAVYLLGWRAGVDRLRLVLIGIGINAMLLALVNWLLVRAAITDVGTALRWLSGSLALSDWSEIRPLAVGFVVATGLALWSVPTSAVLRLGDDPARSLGVRLHSRQAVILFAAVLLASFATAAAGPIAFVALAAPQIARRGYRVAGEPVVGSALVGVILVLGSDIVAQTMFPVEFPVGIVTSAFGAIFLLWLLVRANRAGSG</sequence>
<feature type="transmembrane region" description="Helical" evidence="8">
    <location>
        <begin position="291"/>
        <end position="310"/>
    </location>
</feature>
<evidence type="ECO:0000256" key="3">
    <source>
        <dbReference type="ARBA" id="ARBA00022448"/>
    </source>
</evidence>
<feature type="transmembrane region" description="Helical" evidence="8">
    <location>
        <begin position="108"/>
        <end position="126"/>
    </location>
</feature>
<dbReference type="InterPro" id="IPR000522">
    <property type="entry name" value="ABC_transptr_permease_BtuC"/>
</dbReference>
<feature type="transmembrane region" description="Helical" evidence="8">
    <location>
        <begin position="27"/>
        <end position="43"/>
    </location>
</feature>
<dbReference type="EMBL" id="CP079105">
    <property type="protein sequence ID" value="QXQ13317.1"/>
    <property type="molecule type" value="Genomic_DNA"/>
</dbReference>
<protein>
    <submittedName>
        <fullName evidence="9">Iron chelate uptake ABC transporter family permease subunit</fullName>
    </submittedName>
</protein>
<feature type="transmembrane region" description="Helical" evidence="8">
    <location>
        <begin position="255"/>
        <end position="279"/>
    </location>
</feature>
<keyword evidence="7 8" id="KW-0472">Membrane</keyword>
<dbReference type="InterPro" id="IPR037294">
    <property type="entry name" value="ABC_BtuC-like"/>
</dbReference>